<dbReference type="Gene3D" id="1.20.58.2200">
    <property type="match status" value="1"/>
</dbReference>
<dbReference type="InterPro" id="IPR057840">
    <property type="entry name" value="FimV_N"/>
</dbReference>
<dbReference type="AlphaFoldDB" id="A0A5E7CLS8"/>
<keyword evidence="2" id="KW-1133">Transmembrane helix</keyword>
<proteinExistence type="predicted"/>
<evidence type="ECO:0000256" key="2">
    <source>
        <dbReference type="SAM" id="Phobius"/>
    </source>
</evidence>
<evidence type="ECO:0000259" key="3">
    <source>
        <dbReference type="Pfam" id="PF25800"/>
    </source>
</evidence>
<feature type="compositionally biased region" description="Low complexity" evidence="1">
    <location>
        <begin position="169"/>
        <end position="182"/>
    </location>
</feature>
<dbReference type="Proteomes" id="UP000379480">
    <property type="component" value="Unassembled WGS sequence"/>
</dbReference>
<name>A0A5E7CLS8_PSEFL</name>
<feature type="transmembrane region" description="Helical" evidence="2">
    <location>
        <begin position="293"/>
        <end position="312"/>
    </location>
</feature>
<organism evidence="4 5">
    <name type="scientific">Pseudomonas fluorescens</name>
    <dbReference type="NCBI Taxonomy" id="294"/>
    <lineage>
        <taxon>Bacteria</taxon>
        <taxon>Pseudomonadati</taxon>
        <taxon>Pseudomonadota</taxon>
        <taxon>Gammaproteobacteria</taxon>
        <taxon>Pseudomonadales</taxon>
        <taxon>Pseudomonadaceae</taxon>
        <taxon>Pseudomonas</taxon>
    </lineage>
</organism>
<reference evidence="4 5" key="1">
    <citation type="submission" date="2019-09" db="EMBL/GenBank/DDBJ databases">
        <authorList>
            <person name="Chandra G."/>
            <person name="Truman W A."/>
        </authorList>
    </citation>
    <scope>NUCLEOTIDE SEQUENCE [LARGE SCALE GENOMIC DNA]</scope>
    <source>
        <strain evidence="4">PS723</strain>
    </source>
</reference>
<evidence type="ECO:0000256" key="1">
    <source>
        <dbReference type="SAM" id="MobiDB-lite"/>
    </source>
</evidence>
<feature type="region of interest" description="Disordered" evidence="1">
    <location>
        <begin position="263"/>
        <end position="283"/>
    </location>
</feature>
<sequence>MLRSLQSALRCCDRYDSSHKTSRLLTLRSLLLASGALGYSALVPALGLGEITLHSALTQPLDAEIALLEPGELSEGELSVSLATAEEFSRAGVERVFFLNDLRFTAILQGNRSVIRVVSNKPVTEPFLNFLVQVNQPGGRSLREYTVLIDPPGSPGIEPRSKPGSNLVPVSPANSQSSAPAPRKATTAMPAKPDNAQAIALAAAQKQQALTSEQLASSVLENQHLQATIAEQQARLATQDQDIVAAKQTIVDLQTRLTEVQAPPASAAAPVAPAPVGSPPVAEAAEEAGESNFWLMTGLVLLLLLLIIAFWVRRQRSHTQVLPEPLPMPPVAPEPVVSRVEPLVAQVAGDETGQRVTAQEHVAPRKKTTPASDVLEGVRLYLAYGRLDEAAGILREALLKEPQRLDLGQRLLEVLGQQDAVAEYAKQESHLRESGVSEETLQDIRQRFAKLSTAAGLAPQVLAASVAAVPVSTALDEFQLNLDDLSTDSDWNLVSPFDTTPPARHTQTADTALDFDPLFNSNLNELPLVFEMSDEPFLSDLDEPEQACISETEALDQAFLDSFASPSPMLEIEPLSVDFDGLELEQSAAGKLQQAQGCLDDGDLDSASRLLNELLEEGDEPLQRTARNLLARMG</sequence>
<feature type="region of interest" description="Disordered" evidence="1">
    <location>
        <begin position="150"/>
        <end position="190"/>
    </location>
</feature>
<dbReference type="Pfam" id="PF25800">
    <property type="entry name" value="FimV_N"/>
    <property type="match status" value="1"/>
</dbReference>
<keyword evidence="2" id="KW-0812">Transmembrane</keyword>
<accession>A0A5E7CLS8</accession>
<dbReference type="InterPro" id="IPR020011">
    <property type="entry name" value="FimV_C"/>
</dbReference>
<evidence type="ECO:0000313" key="5">
    <source>
        <dbReference type="Proteomes" id="UP000379480"/>
    </source>
</evidence>
<dbReference type="OrthoDB" id="5298707at2"/>
<dbReference type="InterPro" id="IPR038440">
    <property type="entry name" value="FimV_C_sf"/>
</dbReference>
<gene>
    <name evidence="4" type="ORF">PS723_02977</name>
</gene>
<protein>
    <recommendedName>
        <fullName evidence="3">FimV N-terminal domain-containing protein</fullName>
    </recommendedName>
</protein>
<dbReference type="EMBL" id="CABVHY010000013">
    <property type="protein sequence ID" value="VVO05291.1"/>
    <property type="molecule type" value="Genomic_DNA"/>
</dbReference>
<evidence type="ECO:0000313" key="4">
    <source>
        <dbReference type="EMBL" id="VVO05291.1"/>
    </source>
</evidence>
<keyword evidence="2" id="KW-0472">Membrane</keyword>
<dbReference type="NCBIfam" id="TIGR03504">
    <property type="entry name" value="FimV_Cterm"/>
    <property type="match status" value="1"/>
</dbReference>
<feature type="domain" description="FimV N-terminal" evidence="3">
    <location>
        <begin position="46"/>
        <end position="152"/>
    </location>
</feature>